<evidence type="ECO:0000256" key="4">
    <source>
        <dbReference type="ARBA" id="ARBA00022692"/>
    </source>
</evidence>
<feature type="transmembrane region" description="Helical" evidence="8">
    <location>
        <begin position="158"/>
        <end position="177"/>
    </location>
</feature>
<name>A0AA42H8W0_STUST</name>
<proteinExistence type="predicted"/>
<dbReference type="GO" id="GO:0005886">
    <property type="term" value="C:plasma membrane"/>
    <property type="evidence" value="ECO:0007669"/>
    <property type="project" value="UniProtKB-SubCell"/>
</dbReference>
<dbReference type="GO" id="GO:0016780">
    <property type="term" value="F:phosphotransferase activity, for other substituted phosphate groups"/>
    <property type="evidence" value="ECO:0007669"/>
    <property type="project" value="InterPro"/>
</dbReference>
<keyword evidence="2" id="KW-1003">Cell membrane</keyword>
<dbReference type="EMBL" id="JAODZE010000002">
    <property type="protein sequence ID" value="MDH0145306.1"/>
    <property type="molecule type" value="Genomic_DNA"/>
</dbReference>
<keyword evidence="7" id="KW-0479">Metal-binding</keyword>
<dbReference type="GO" id="GO:0009103">
    <property type="term" value="P:lipopolysaccharide biosynthetic process"/>
    <property type="evidence" value="ECO:0007669"/>
    <property type="project" value="TreeGrafter"/>
</dbReference>
<feature type="transmembrane region" description="Helical" evidence="8">
    <location>
        <begin position="285"/>
        <end position="306"/>
    </location>
</feature>
<keyword evidence="4 8" id="KW-0812">Transmembrane</keyword>
<feature type="transmembrane region" description="Helical" evidence="8">
    <location>
        <begin position="312"/>
        <end position="331"/>
    </location>
</feature>
<feature type="transmembrane region" description="Helical" evidence="8">
    <location>
        <begin position="45"/>
        <end position="66"/>
    </location>
</feature>
<keyword evidence="6 8" id="KW-0472">Membrane</keyword>
<evidence type="ECO:0000256" key="6">
    <source>
        <dbReference type="ARBA" id="ARBA00023136"/>
    </source>
</evidence>
<dbReference type="Proteomes" id="UP001158076">
    <property type="component" value="Unassembled WGS sequence"/>
</dbReference>
<feature type="binding site" evidence="7">
    <location>
        <position position="210"/>
    </location>
    <ligand>
        <name>Mg(2+)</name>
        <dbReference type="ChEBI" id="CHEBI:18420"/>
    </ligand>
</feature>
<feature type="binding site" evidence="7">
    <location>
        <position position="150"/>
    </location>
    <ligand>
        <name>Mg(2+)</name>
        <dbReference type="ChEBI" id="CHEBI:18420"/>
    </ligand>
</feature>
<dbReference type="CDD" id="cd06854">
    <property type="entry name" value="GT_WbpL_WbcO_like"/>
    <property type="match status" value="1"/>
</dbReference>
<feature type="transmembrane region" description="Helical" evidence="8">
    <location>
        <begin position="233"/>
        <end position="254"/>
    </location>
</feature>
<comment type="cofactor">
    <cofactor evidence="7">
        <name>Mg(2+)</name>
        <dbReference type="ChEBI" id="CHEBI:18420"/>
    </cofactor>
</comment>
<dbReference type="InterPro" id="IPR000715">
    <property type="entry name" value="Glycosyl_transferase_4"/>
</dbReference>
<evidence type="ECO:0000313" key="9">
    <source>
        <dbReference type="EMBL" id="MDH0145306.1"/>
    </source>
</evidence>
<feature type="transmembrane region" description="Helical" evidence="8">
    <location>
        <begin position="206"/>
        <end position="227"/>
    </location>
</feature>
<reference evidence="9" key="1">
    <citation type="submission" date="2022-09" db="EMBL/GenBank/DDBJ databases">
        <title>Intensive care unit water sources are persistently colonized with multi-drug resistant bacteria and are the site of extensive horizontal gene transfer of antibiotic resistance genes.</title>
        <authorList>
            <person name="Diorio-Toth L."/>
        </authorList>
    </citation>
    <scope>NUCLEOTIDE SEQUENCE</scope>
    <source>
        <strain evidence="9">GD04147</strain>
    </source>
</reference>
<dbReference type="AlphaFoldDB" id="A0AA42H8W0"/>
<dbReference type="GO" id="GO:0071555">
    <property type="term" value="P:cell wall organization"/>
    <property type="evidence" value="ECO:0007669"/>
    <property type="project" value="TreeGrafter"/>
</dbReference>
<comment type="caution">
    <text evidence="9">The sequence shown here is derived from an EMBL/GenBank/DDBJ whole genome shotgun (WGS) entry which is preliminary data.</text>
</comment>
<feature type="transmembrane region" description="Helical" evidence="8">
    <location>
        <begin position="183"/>
        <end position="199"/>
    </location>
</feature>
<accession>A0AA42H8W0</accession>
<evidence type="ECO:0000256" key="2">
    <source>
        <dbReference type="ARBA" id="ARBA00022475"/>
    </source>
</evidence>
<feature type="transmembrane region" description="Helical" evidence="8">
    <location>
        <begin position="6"/>
        <end position="24"/>
    </location>
</feature>
<evidence type="ECO:0000256" key="3">
    <source>
        <dbReference type="ARBA" id="ARBA00022679"/>
    </source>
</evidence>
<keyword evidence="3" id="KW-0808">Transferase</keyword>
<evidence type="ECO:0000313" key="10">
    <source>
        <dbReference type="Proteomes" id="UP001158076"/>
    </source>
</evidence>
<protein>
    <submittedName>
        <fullName evidence="9">Glycosyltransferase family 4 protein</fullName>
    </submittedName>
</protein>
<feature type="transmembrane region" description="Helical" evidence="8">
    <location>
        <begin position="130"/>
        <end position="151"/>
    </location>
</feature>
<evidence type="ECO:0000256" key="8">
    <source>
        <dbReference type="SAM" id="Phobius"/>
    </source>
</evidence>
<evidence type="ECO:0000256" key="1">
    <source>
        <dbReference type="ARBA" id="ARBA00004651"/>
    </source>
</evidence>
<dbReference type="PANTHER" id="PTHR22926:SF3">
    <property type="entry name" value="UNDECAPRENYL-PHOSPHATE ALPHA-N-ACETYLGLUCOSAMINYL 1-PHOSPHATE TRANSFERASE"/>
    <property type="match status" value="1"/>
</dbReference>
<organism evidence="9 10">
    <name type="scientific">Stutzerimonas stutzeri</name>
    <name type="common">Pseudomonas stutzeri</name>
    <dbReference type="NCBI Taxonomy" id="316"/>
    <lineage>
        <taxon>Bacteria</taxon>
        <taxon>Pseudomonadati</taxon>
        <taxon>Pseudomonadota</taxon>
        <taxon>Gammaproteobacteria</taxon>
        <taxon>Pseudomonadales</taxon>
        <taxon>Pseudomonadaceae</taxon>
        <taxon>Stutzerimonas</taxon>
    </lineage>
</organism>
<comment type="subcellular location">
    <subcellularLocation>
        <location evidence="1">Cell membrane</location>
        <topology evidence="1">Multi-pass membrane protein</topology>
    </subcellularLocation>
</comment>
<gene>
    <name evidence="9" type="ORF">N7335_02755</name>
</gene>
<keyword evidence="5 8" id="KW-1133">Transmembrane helix</keyword>
<sequence>MIEPVILLAVLASWALTGGLRIYAERRRLIDIPNARSSHRIATPRGGGLAIVLVVLAGIAALLLWGSVGRELAWAVLGGGAGVALLGFVDDHGHVAAGWRLLGHFVAAIWVVAWLGGLPAIALFGHTLDLGPMGFALASVGLVWGLNLFNFMDGIDGIAGAEALTLGLLASLCYTLAGMPGDASVEWLVAAATLGFLFWNFPRARIFMGDVGSGFLGLVFGALALHAAWQAPVLLWCWMVLAGVFVVDATFTLLRRLQRGEAIHQAHRSHAYQIAARRVGRHVPITLGVVAINLGWLGPIAALVAVGRLEGLAGLIVAYLPLLALAIWLGAGTPERTR</sequence>
<dbReference type="PANTHER" id="PTHR22926">
    <property type="entry name" value="PHOSPHO-N-ACETYLMURAMOYL-PENTAPEPTIDE-TRANSFERASE"/>
    <property type="match status" value="1"/>
</dbReference>
<feature type="transmembrane region" description="Helical" evidence="8">
    <location>
        <begin position="72"/>
        <end position="89"/>
    </location>
</feature>
<feature type="transmembrane region" description="Helical" evidence="8">
    <location>
        <begin position="101"/>
        <end position="124"/>
    </location>
</feature>
<keyword evidence="7" id="KW-0460">Magnesium</keyword>
<dbReference type="GO" id="GO:0046872">
    <property type="term" value="F:metal ion binding"/>
    <property type="evidence" value="ECO:0007669"/>
    <property type="project" value="UniProtKB-KW"/>
</dbReference>
<dbReference type="Pfam" id="PF00953">
    <property type="entry name" value="Glycos_transf_4"/>
    <property type="match status" value="1"/>
</dbReference>
<evidence type="ECO:0000256" key="5">
    <source>
        <dbReference type="ARBA" id="ARBA00022989"/>
    </source>
</evidence>
<evidence type="ECO:0000256" key="7">
    <source>
        <dbReference type="PIRSR" id="PIRSR600715-1"/>
    </source>
</evidence>
<dbReference type="GO" id="GO:0044038">
    <property type="term" value="P:cell wall macromolecule biosynthetic process"/>
    <property type="evidence" value="ECO:0007669"/>
    <property type="project" value="TreeGrafter"/>
</dbReference>